<evidence type="ECO:0000256" key="4">
    <source>
        <dbReference type="ARBA" id="ARBA00019078"/>
    </source>
</evidence>
<evidence type="ECO:0000256" key="1">
    <source>
        <dbReference type="ARBA" id="ARBA00003475"/>
    </source>
</evidence>
<proteinExistence type="predicted"/>
<reference evidence="11" key="1">
    <citation type="submission" date="2023-07" db="EMBL/GenBank/DDBJ databases">
        <title>Study on multiphase classification of strain Alteromonas salexigens isolated from the Yellow Sea.</title>
        <authorList>
            <person name="Sun L."/>
        </authorList>
    </citation>
    <scope>NUCLEOTIDE SEQUENCE [LARGE SCALE GENOMIC DNA]</scope>
    <source>
        <strain evidence="11">ASW11-19</strain>
    </source>
</reference>
<feature type="domain" description="Methylamine utilisation protein MauE" evidence="9">
    <location>
        <begin position="99"/>
        <end position="222"/>
    </location>
</feature>
<feature type="transmembrane region" description="Helical" evidence="8">
    <location>
        <begin position="126"/>
        <end position="146"/>
    </location>
</feature>
<dbReference type="RefSeq" id="WP_262995043.1">
    <property type="nucleotide sequence ID" value="NZ_JAOTJC010000011.1"/>
</dbReference>
<dbReference type="EMBL" id="JAOTJC010000011">
    <property type="protein sequence ID" value="MCU7555400.1"/>
    <property type="molecule type" value="Genomic_DNA"/>
</dbReference>
<dbReference type="PROSITE" id="PS51354">
    <property type="entry name" value="GLUTAREDOXIN_2"/>
    <property type="match status" value="1"/>
</dbReference>
<evidence type="ECO:0000256" key="8">
    <source>
        <dbReference type="SAM" id="Phobius"/>
    </source>
</evidence>
<sequence>MRAKDLLERKGFTVDDHQLTSREEANKFKKEHGVETTPQAFIDDERVGGYDELRSYFGKDEAGQMGTTYTPVIAIFSVAALLSMAFQFSVSGYYLSVRTLMLFIAFSMTILAVQKLMDLYSFTNSFITYDLVAMKWLPYGYIYPFVEAYAGIGMIAQLPALAVAPFSLFIGTVGALSVFKAVYIDKRELKCACVGGDSNVPLGFVSLSENLFMIAGALIMLLI</sequence>
<protein>
    <recommendedName>
        <fullName evidence="4">Methylamine utilization protein MauE</fullName>
    </recommendedName>
</protein>
<keyword evidence="6 8" id="KW-1133">Transmembrane helix</keyword>
<organism evidence="10 11">
    <name type="scientific">Alteromonas salexigens</name>
    <dbReference type="NCBI Taxonomy" id="2982530"/>
    <lineage>
        <taxon>Bacteria</taxon>
        <taxon>Pseudomonadati</taxon>
        <taxon>Pseudomonadota</taxon>
        <taxon>Gammaproteobacteria</taxon>
        <taxon>Alteromonadales</taxon>
        <taxon>Alteromonadaceae</taxon>
        <taxon>Alteromonas/Salinimonas group</taxon>
        <taxon>Alteromonas</taxon>
    </lineage>
</organism>
<feature type="transmembrane region" description="Helical" evidence="8">
    <location>
        <begin position="95"/>
        <end position="114"/>
    </location>
</feature>
<feature type="transmembrane region" description="Helical" evidence="8">
    <location>
        <begin position="158"/>
        <end position="179"/>
    </location>
</feature>
<evidence type="ECO:0000256" key="3">
    <source>
        <dbReference type="ARBA" id="ARBA00004856"/>
    </source>
</evidence>
<feature type="transmembrane region" description="Helical" evidence="8">
    <location>
        <begin position="200"/>
        <end position="222"/>
    </location>
</feature>
<dbReference type="Pfam" id="PF07291">
    <property type="entry name" value="MauE"/>
    <property type="match status" value="1"/>
</dbReference>
<dbReference type="Proteomes" id="UP001209257">
    <property type="component" value="Unassembled WGS sequence"/>
</dbReference>
<name>A0ABT2VQ10_9ALTE</name>
<comment type="pathway">
    <text evidence="3">One-carbon metabolism; methylamine degradation.</text>
</comment>
<gene>
    <name evidence="10" type="ORF">OCL06_12460</name>
</gene>
<evidence type="ECO:0000256" key="7">
    <source>
        <dbReference type="ARBA" id="ARBA00023136"/>
    </source>
</evidence>
<feature type="transmembrane region" description="Helical" evidence="8">
    <location>
        <begin position="69"/>
        <end position="89"/>
    </location>
</feature>
<comment type="function">
    <text evidence="1">May be specifically involved in the processing, transport, and/or maturation of the MADH beta-subunit.</text>
</comment>
<dbReference type="InterPro" id="IPR009908">
    <property type="entry name" value="Methylamine_util_MauE"/>
</dbReference>
<comment type="caution">
    <text evidence="10">The sequence shown here is derived from an EMBL/GenBank/DDBJ whole genome shotgun (WGS) entry which is preliminary data.</text>
</comment>
<evidence type="ECO:0000256" key="5">
    <source>
        <dbReference type="ARBA" id="ARBA00022692"/>
    </source>
</evidence>
<keyword evidence="5 8" id="KW-0812">Transmembrane</keyword>
<evidence type="ECO:0000256" key="2">
    <source>
        <dbReference type="ARBA" id="ARBA00004141"/>
    </source>
</evidence>
<evidence type="ECO:0000256" key="6">
    <source>
        <dbReference type="ARBA" id="ARBA00022989"/>
    </source>
</evidence>
<evidence type="ECO:0000259" key="9">
    <source>
        <dbReference type="Pfam" id="PF07291"/>
    </source>
</evidence>
<dbReference type="InterPro" id="IPR036249">
    <property type="entry name" value="Thioredoxin-like_sf"/>
</dbReference>
<accession>A0ABT2VQ10</accession>
<evidence type="ECO:0000313" key="10">
    <source>
        <dbReference type="EMBL" id="MCU7555400.1"/>
    </source>
</evidence>
<keyword evidence="7 8" id="KW-0472">Membrane</keyword>
<comment type="subcellular location">
    <subcellularLocation>
        <location evidence="2">Membrane</location>
        <topology evidence="2">Multi-pass membrane protein</topology>
    </subcellularLocation>
</comment>
<evidence type="ECO:0000313" key="11">
    <source>
        <dbReference type="Proteomes" id="UP001209257"/>
    </source>
</evidence>
<keyword evidence="11" id="KW-1185">Reference proteome</keyword>
<dbReference type="Gene3D" id="3.40.30.10">
    <property type="entry name" value="Glutaredoxin"/>
    <property type="match status" value="1"/>
</dbReference>
<dbReference type="SUPFAM" id="SSF52833">
    <property type="entry name" value="Thioredoxin-like"/>
    <property type="match status" value="1"/>
</dbReference>